<organism evidence="1 2">
    <name type="scientific">Zalaria obscura</name>
    <dbReference type="NCBI Taxonomy" id="2024903"/>
    <lineage>
        <taxon>Eukaryota</taxon>
        <taxon>Fungi</taxon>
        <taxon>Dikarya</taxon>
        <taxon>Ascomycota</taxon>
        <taxon>Pezizomycotina</taxon>
        <taxon>Dothideomycetes</taxon>
        <taxon>Dothideomycetidae</taxon>
        <taxon>Dothideales</taxon>
        <taxon>Zalariaceae</taxon>
        <taxon>Zalaria</taxon>
    </lineage>
</organism>
<comment type="caution">
    <text evidence="1">The sequence shown here is derived from an EMBL/GenBank/DDBJ whole genome shotgun (WGS) entry which is preliminary data.</text>
</comment>
<name>A0ACC3S5R2_9PEZI</name>
<evidence type="ECO:0000313" key="2">
    <source>
        <dbReference type="Proteomes" id="UP001320706"/>
    </source>
</evidence>
<gene>
    <name evidence="1" type="ORF">M8818_006740</name>
</gene>
<proteinExistence type="predicted"/>
<dbReference type="EMBL" id="JAMKPW020000041">
    <property type="protein sequence ID" value="KAK8196575.1"/>
    <property type="molecule type" value="Genomic_DNA"/>
</dbReference>
<accession>A0ACC3S5R2</accession>
<keyword evidence="2" id="KW-1185">Reference proteome</keyword>
<sequence>MSKKTAVPDAWDDDWETLADKQDAAPAPGPAKISKAELKAKHAEANKQLWEAAERPDRAYFLEAKGELPLKTDFKPAVTLLSRKPQIAKRGDATNGMANLALDDEDSEEEERRKSEAAFAERHRKAQLEREEKQRKYAEVRERLFGSNDSSREPSENRAIGSRTASQGDRGGPSRRGRTQRSRDGQPTSSTDQSPARPAGRGKQLYDPNYTDKPRSEQPSRAGTPKAEEPIRKPRGPDGSGRGGFGFALRGGRPSV</sequence>
<protein>
    <submittedName>
        <fullName evidence="1">Uncharacterized protein</fullName>
    </submittedName>
</protein>
<reference evidence="1" key="1">
    <citation type="submission" date="2024-02" db="EMBL/GenBank/DDBJ databases">
        <title>Metagenome Assembled Genome of Zalaria obscura JY119.</title>
        <authorList>
            <person name="Vighnesh L."/>
            <person name="Jagadeeshwari U."/>
            <person name="Venkata Ramana C."/>
            <person name="Sasikala C."/>
        </authorList>
    </citation>
    <scope>NUCLEOTIDE SEQUENCE</scope>
    <source>
        <strain evidence="1">JY119</strain>
    </source>
</reference>
<evidence type="ECO:0000313" key="1">
    <source>
        <dbReference type="EMBL" id="KAK8196575.1"/>
    </source>
</evidence>
<dbReference type="Proteomes" id="UP001320706">
    <property type="component" value="Unassembled WGS sequence"/>
</dbReference>